<accession>A0A0M3HFX2</accession>
<proteinExistence type="predicted"/>
<dbReference type="AlphaFoldDB" id="A0A0M3HFX2"/>
<keyword evidence="1" id="KW-1185">Reference proteome</keyword>
<protein>
    <submittedName>
        <fullName evidence="2">Uncharacterized protein</fullName>
    </submittedName>
</protein>
<evidence type="ECO:0000313" key="2">
    <source>
        <dbReference type="WBParaSite" id="ALUE_0000041701-mRNA-1"/>
    </source>
</evidence>
<evidence type="ECO:0000313" key="1">
    <source>
        <dbReference type="Proteomes" id="UP000036681"/>
    </source>
</evidence>
<name>A0A0M3HFX2_ASCLU</name>
<dbReference type="WBParaSite" id="ALUE_0000041701-mRNA-1">
    <property type="protein sequence ID" value="ALUE_0000041701-mRNA-1"/>
    <property type="gene ID" value="ALUE_0000041701"/>
</dbReference>
<sequence length="84" mass="9730">LNDENVIIYALFSTSDVDVLSLTIVVNRFFCCNANLSAQLIHIKLSIRTFFKKITNEKNLLENFSYFNISSEVLFLSHLINERN</sequence>
<reference evidence="2" key="1">
    <citation type="submission" date="2017-02" db="UniProtKB">
        <authorList>
            <consortium name="WormBaseParasite"/>
        </authorList>
    </citation>
    <scope>IDENTIFICATION</scope>
</reference>
<dbReference type="Proteomes" id="UP000036681">
    <property type="component" value="Unplaced"/>
</dbReference>
<organism evidence="1 2">
    <name type="scientific">Ascaris lumbricoides</name>
    <name type="common">Giant roundworm</name>
    <dbReference type="NCBI Taxonomy" id="6252"/>
    <lineage>
        <taxon>Eukaryota</taxon>
        <taxon>Metazoa</taxon>
        <taxon>Ecdysozoa</taxon>
        <taxon>Nematoda</taxon>
        <taxon>Chromadorea</taxon>
        <taxon>Rhabditida</taxon>
        <taxon>Spirurina</taxon>
        <taxon>Ascaridomorpha</taxon>
        <taxon>Ascaridoidea</taxon>
        <taxon>Ascarididae</taxon>
        <taxon>Ascaris</taxon>
    </lineage>
</organism>